<sequence length="118" mass="13018">MTVLSRQVKINQREKACLPACTFYLRHSLPPTPTPRPQPKVIFLRRKNKTRFLQLWGILLLYVADINLTVFVFPRSQPLQKLPGGGWLPLGGSYGYPVSGVQAGGGWGGGGRGAPRTF</sequence>
<organism evidence="1 2">
    <name type="scientific">Rangifer tarandus platyrhynchus</name>
    <name type="common">Svalbard reindeer</name>
    <dbReference type="NCBI Taxonomy" id="3082113"/>
    <lineage>
        <taxon>Eukaryota</taxon>
        <taxon>Metazoa</taxon>
        <taxon>Chordata</taxon>
        <taxon>Craniata</taxon>
        <taxon>Vertebrata</taxon>
        <taxon>Euteleostomi</taxon>
        <taxon>Mammalia</taxon>
        <taxon>Eutheria</taxon>
        <taxon>Laurasiatheria</taxon>
        <taxon>Artiodactyla</taxon>
        <taxon>Ruminantia</taxon>
        <taxon>Pecora</taxon>
        <taxon>Cervidae</taxon>
        <taxon>Odocoileinae</taxon>
        <taxon>Rangifer</taxon>
    </lineage>
</organism>
<evidence type="ECO:0000313" key="1">
    <source>
        <dbReference type="EMBL" id="CAN0443829.1"/>
    </source>
</evidence>
<name>A0AC59ZJP9_RANTA</name>
<proteinExistence type="predicted"/>
<gene>
    <name evidence="1" type="ORF">MRATA1EN22A_LOCUS19267</name>
</gene>
<dbReference type="Proteomes" id="UP001162501">
    <property type="component" value="Chromosome 3"/>
</dbReference>
<reference evidence="1" key="1">
    <citation type="submission" date="2023-05" db="EMBL/GenBank/DDBJ databases">
        <authorList>
            <consortium name="ELIXIR-Norway"/>
        </authorList>
    </citation>
    <scope>NUCLEOTIDE SEQUENCE</scope>
</reference>
<dbReference type="EMBL" id="OX596087">
    <property type="protein sequence ID" value="CAN0443829.1"/>
    <property type="molecule type" value="Genomic_DNA"/>
</dbReference>
<accession>A0AC59ZJP9</accession>
<evidence type="ECO:0000313" key="2">
    <source>
        <dbReference type="Proteomes" id="UP001162501"/>
    </source>
</evidence>
<reference evidence="1" key="2">
    <citation type="submission" date="2025-03" db="EMBL/GenBank/DDBJ databases">
        <authorList>
            <consortium name="ELIXIR-Norway"/>
            <consortium name="Elixir Norway"/>
        </authorList>
    </citation>
    <scope>NUCLEOTIDE SEQUENCE</scope>
</reference>
<protein>
    <submittedName>
        <fullName evidence="1">Uncharacterized protein</fullName>
    </submittedName>
</protein>